<gene>
    <name evidence="2" type="ORF">PBRA_008402</name>
</gene>
<dbReference type="Proteomes" id="UP000039324">
    <property type="component" value="Unassembled WGS sequence"/>
</dbReference>
<protein>
    <submittedName>
        <fullName evidence="2">Uncharacterized protein</fullName>
    </submittedName>
</protein>
<evidence type="ECO:0000313" key="3">
    <source>
        <dbReference type="Proteomes" id="UP000039324"/>
    </source>
</evidence>
<name>A0A0G4J0H3_PLABS</name>
<dbReference type="EMBL" id="CDSF01000108">
    <property type="protein sequence ID" value="CEP01090.1"/>
    <property type="molecule type" value="Genomic_DNA"/>
</dbReference>
<feature type="region of interest" description="Disordered" evidence="1">
    <location>
        <begin position="53"/>
        <end position="82"/>
    </location>
</feature>
<sequence length="93" mass="10957">MNDIGHRESSCPPSNYNNIDINNLKYSPDYGITEEEFNNAKKEYERIQKEMEEFNNTKDETEDVVEDTKDVQQKPKIDNTKEATRQPRLVVFV</sequence>
<evidence type="ECO:0000256" key="1">
    <source>
        <dbReference type="SAM" id="MobiDB-lite"/>
    </source>
</evidence>
<keyword evidence="3" id="KW-1185">Reference proteome</keyword>
<proteinExistence type="predicted"/>
<feature type="compositionally biased region" description="Basic and acidic residues" evidence="1">
    <location>
        <begin position="66"/>
        <end position="82"/>
    </location>
</feature>
<organism evidence="2 3">
    <name type="scientific">Plasmodiophora brassicae</name>
    <name type="common">Clubroot disease agent</name>
    <dbReference type="NCBI Taxonomy" id="37360"/>
    <lineage>
        <taxon>Eukaryota</taxon>
        <taxon>Sar</taxon>
        <taxon>Rhizaria</taxon>
        <taxon>Endomyxa</taxon>
        <taxon>Phytomyxea</taxon>
        <taxon>Plasmodiophorida</taxon>
        <taxon>Plasmodiophoridae</taxon>
        <taxon>Plasmodiophora</taxon>
    </lineage>
</organism>
<dbReference type="AlphaFoldDB" id="A0A0G4J0H3"/>
<accession>A0A0G4J0H3</accession>
<reference evidence="2 3" key="1">
    <citation type="submission" date="2015-02" db="EMBL/GenBank/DDBJ databases">
        <authorList>
            <person name="Chooi Y.-H."/>
        </authorList>
    </citation>
    <scope>NUCLEOTIDE SEQUENCE [LARGE SCALE GENOMIC DNA]</scope>
    <source>
        <strain evidence="2">E3</strain>
    </source>
</reference>
<evidence type="ECO:0000313" key="2">
    <source>
        <dbReference type="EMBL" id="CEP01090.1"/>
    </source>
</evidence>